<evidence type="ECO:0000256" key="1">
    <source>
        <dbReference type="ARBA" id="ARBA00007227"/>
    </source>
</evidence>
<dbReference type="Proteomes" id="UP000587880">
    <property type="component" value="Unassembled WGS sequence"/>
</dbReference>
<feature type="domain" description="HTH cro/C1-type" evidence="2">
    <location>
        <begin position="7"/>
        <end position="61"/>
    </location>
</feature>
<evidence type="ECO:0000259" key="2">
    <source>
        <dbReference type="PROSITE" id="PS50943"/>
    </source>
</evidence>
<dbReference type="InterPro" id="IPR052345">
    <property type="entry name" value="Rad_response_metalloprotease"/>
</dbReference>
<comment type="caution">
    <text evidence="3">The sequence shown here is derived from an EMBL/GenBank/DDBJ whole genome shotgun (WGS) entry which is preliminary data.</text>
</comment>
<dbReference type="GO" id="GO:0003677">
    <property type="term" value="F:DNA binding"/>
    <property type="evidence" value="ECO:0007669"/>
    <property type="project" value="InterPro"/>
</dbReference>
<dbReference type="PANTHER" id="PTHR43236:SF1">
    <property type="entry name" value="BLL7220 PROTEIN"/>
    <property type="match status" value="1"/>
</dbReference>
<evidence type="ECO:0000313" key="3">
    <source>
        <dbReference type="EMBL" id="NMF07331.1"/>
    </source>
</evidence>
<dbReference type="CDD" id="cd00093">
    <property type="entry name" value="HTH_XRE"/>
    <property type="match status" value="1"/>
</dbReference>
<proteinExistence type="inferred from homology"/>
<dbReference type="RefSeq" id="WP_168983149.1">
    <property type="nucleotide sequence ID" value="NZ_JABAGD010000056.1"/>
</dbReference>
<dbReference type="Pfam" id="PF01381">
    <property type="entry name" value="HTH_3"/>
    <property type="match status" value="1"/>
</dbReference>
<dbReference type="PROSITE" id="PS50943">
    <property type="entry name" value="HTH_CROC1"/>
    <property type="match status" value="1"/>
</dbReference>
<dbReference type="PANTHER" id="PTHR43236">
    <property type="entry name" value="ANTITOXIN HIGA1"/>
    <property type="match status" value="1"/>
</dbReference>
<organism evidence="3 4">
    <name type="scientific">Clostridium beijerinckii</name>
    <name type="common">Clostridium MP</name>
    <dbReference type="NCBI Taxonomy" id="1520"/>
    <lineage>
        <taxon>Bacteria</taxon>
        <taxon>Bacillati</taxon>
        <taxon>Bacillota</taxon>
        <taxon>Clostridia</taxon>
        <taxon>Eubacteriales</taxon>
        <taxon>Clostridiaceae</taxon>
        <taxon>Clostridium</taxon>
    </lineage>
</organism>
<dbReference type="InterPro" id="IPR001387">
    <property type="entry name" value="Cro/C1-type_HTH"/>
</dbReference>
<reference evidence="3 4" key="1">
    <citation type="submission" date="2020-04" db="EMBL/GenBank/DDBJ databases">
        <authorList>
            <person name="Hitch T.C.A."/>
            <person name="Wylensek D."/>
            <person name="Clavel T."/>
        </authorList>
    </citation>
    <scope>NUCLEOTIDE SEQUENCE [LARGE SCALE GENOMIC DNA]</scope>
    <source>
        <strain evidence="3 4">WB01_NA02</strain>
    </source>
</reference>
<dbReference type="Pfam" id="PF06114">
    <property type="entry name" value="Peptidase_M78"/>
    <property type="match status" value="1"/>
</dbReference>
<dbReference type="Gene3D" id="1.10.260.40">
    <property type="entry name" value="lambda repressor-like DNA-binding domains"/>
    <property type="match status" value="1"/>
</dbReference>
<sequence>MSVSQRIIKKREELGFSQTELAKRAGLKPPAISQYESGARNPSYEAIIKLSNALNLSVDYLMSGKEVNSDIISDKAVKLILKIVETFSIEQKERLLEYAKFLGKYNENEEVQLLNDSNEYATFILKKYCNNSVPVDVSSIAKQLNINVYESDLGEHGEGMLFNEKEKVIIINNVITNVQRKKFTLAVLLGHAIIPWHVKSTYEIRKKGTSTILTEDIEEMEAQNFAANLIMPLTEIKKDFIKVEATIESLKKLAIEKYDVSLFVLLNRLVESAKSKYSVVQSENWKILKEYQGNRPLIDKINSESIAATFFNNTPEIEEIRKGTVPAKCWLTDAKSDEVIYEESVYNPAFNKVLTLLTII</sequence>
<name>A0A7X9SSK0_CLOBE</name>
<dbReference type="EMBL" id="JABAGD010000056">
    <property type="protein sequence ID" value="NMF07331.1"/>
    <property type="molecule type" value="Genomic_DNA"/>
</dbReference>
<dbReference type="InterPro" id="IPR010359">
    <property type="entry name" value="IrrE_HExxH"/>
</dbReference>
<dbReference type="AlphaFoldDB" id="A0A7X9SSK0"/>
<protein>
    <submittedName>
        <fullName evidence="3">Helix-turn-helix domain-containing protein</fullName>
    </submittedName>
</protein>
<dbReference type="SMART" id="SM00530">
    <property type="entry name" value="HTH_XRE"/>
    <property type="match status" value="1"/>
</dbReference>
<dbReference type="SUPFAM" id="SSF47413">
    <property type="entry name" value="lambda repressor-like DNA-binding domains"/>
    <property type="match status" value="1"/>
</dbReference>
<accession>A0A7X9SSK0</accession>
<dbReference type="Gene3D" id="1.10.10.2910">
    <property type="match status" value="1"/>
</dbReference>
<gene>
    <name evidence="3" type="ORF">HF849_21820</name>
</gene>
<comment type="similarity">
    <text evidence="1">Belongs to the short-chain fatty acyl-CoA assimilation regulator (ScfR) family.</text>
</comment>
<evidence type="ECO:0000313" key="4">
    <source>
        <dbReference type="Proteomes" id="UP000587880"/>
    </source>
</evidence>
<dbReference type="InterPro" id="IPR010982">
    <property type="entry name" value="Lambda_DNA-bd_dom_sf"/>
</dbReference>